<name>A0A4Y2JFQ2_ARAVE</name>
<organism evidence="1 2">
    <name type="scientific">Araneus ventricosus</name>
    <name type="common">Orbweaver spider</name>
    <name type="synonym">Epeira ventricosa</name>
    <dbReference type="NCBI Taxonomy" id="182803"/>
    <lineage>
        <taxon>Eukaryota</taxon>
        <taxon>Metazoa</taxon>
        <taxon>Ecdysozoa</taxon>
        <taxon>Arthropoda</taxon>
        <taxon>Chelicerata</taxon>
        <taxon>Arachnida</taxon>
        <taxon>Araneae</taxon>
        <taxon>Araneomorphae</taxon>
        <taxon>Entelegynae</taxon>
        <taxon>Araneoidea</taxon>
        <taxon>Araneidae</taxon>
        <taxon>Araneus</taxon>
    </lineage>
</organism>
<protein>
    <submittedName>
        <fullName evidence="1">Uncharacterized protein</fullName>
    </submittedName>
</protein>
<dbReference type="EMBL" id="BGPR01003448">
    <property type="protein sequence ID" value="GBM88268.1"/>
    <property type="molecule type" value="Genomic_DNA"/>
</dbReference>
<evidence type="ECO:0000313" key="1">
    <source>
        <dbReference type="EMBL" id="GBM88268.1"/>
    </source>
</evidence>
<dbReference type="Proteomes" id="UP000499080">
    <property type="component" value="Unassembled WGS sequence"/>
</dbReference>
<comment type="caution">
    <text evidence="1">The sequence shown here is derived from an EMBL/GenBank/DDBJ whole genome shotgun (WGS) entry which is preliminary data.</text>
</comment>
<accession>A0A4Y2JFQ2</accession>
<sequence>MAGYCRLRSQSVNLLCHCRKKYISMDQIKNSVFLLYLPSAKLSLSYDVHIQDKDINIHTLNYKKETSCTAVTTYSFPMFSLIPNPLIAKLGNLLTLNASENCSRTKSSTSLTPEQ</sequence>
<evidence type="ECO:0000313" key="2">
    <source>
        <dbReference type="Proteomes" id="UP000499080"/>
    </source>
</evidence>
<proteinExistence type="predicted"/>
<reference evidence="1 2" key="1">
    <citation type="journal article" date="2019" name="Sci. Rep.">
        <title>Orb-weaving spider Araneus ventricosus genome elucidates the spidroin gene catalogue.</title>
        <authorList>
            <person name="Kono N."/>
            <person name="Nakamura H."/>
            <person name="Ohtoshi R."/>
            <person name="Moran D.A.P."/>
            <person name="Shinohara A."/>
            <person name="Yoshida Y."/>
            <person name="Fujiwara M."/>
            <person name="Mori M."/>
            <person name="Tomita M."/>
            <person name="Arakawa K."/>
        </authorList>
    </citation>
    <scope>NUCLEOTIDE SEQUENCE [LARGE SCALE GENOMIC DNA]</scope>
</reference>
<keyword evidence="2" id="KW-1185">Reference proteome</keyword>
<gene>
    <name evidence="1" type="ORF">AVEN_129860_1</name>
</gene>
<dbReference type="AlphaFoldDB" id="A0A4Y2JFQ2"/>